<name>A0A2G2X6B0_CAPBA</name>
<dbReference type="Pfam" id="PF01645">
    <property type="entry name" value="Glu_synthase"/>
    <property type="match status" value="1"/>
</dbReference>
<reference evidence="4" key="2">
    <citation type="journal article" date="2017" name="J. Anim. Genet.">
        <title>Multiple reference genome sequences of hot pepper reveal the massive evolution of plant disease resistance genes by retroduplication.</title>
        <authorList>
            <person name="Kim S."/>
            <person name="Park J."/>
            <person name="Yeom S.-I."/>
            <person name="Kim Y.-M."/>
            <person name="Seo E."/>
            <person name="Kim K.-T."/>
            <person name="Kim M.-S."/>
            <person name="Lee J.M."/>
            <person name="Cheong K."/>
            <person name="Shin H.-S."/>
            <person name="Kim S.-B."/>
            <person name="Han K."/>
            <person name="Lee J."/>
            <person name="Park M."/>
            <person name="Lee H.-A."/>
            <person name="Lee H.-Y."/>
            <person name="Lee Y."/>
            <person name="Oh S."/>
            <person name="Lee J.H."/>
            <person name="Choi E."/>
            <person name="Choi E."/>
            <person name="Lee S.E."/>
            <person name="Jeon J."/>
            <person name="Kim H."/>
            <person name="Choi G."/>
            <person name="Song H."/>
            <person name="Lee J."/>
            <person name="Lee S.-C."/>
            <person name="Kwon J.-K."/>
            <person name="Lee H.-Y."/>
            <person name="Koo N."/>
            <person name="Hong Y."/>
            <person name="Kim R.W."/>
            <person name="Kang W.-H."/>
            <person name="Huh J.H."/>
            <person name="Kang B.-C."/>
            <person name="Yang T.-J."/>
            <person name="Lee Y.-H."/>
            <person name="Bennetzen J.L."/>
            <person name="Choi D."/>
        </authorList>
    </citation>
    <scope>NUCLEOTIDE SEQUENCE [LARGE SCALE GENOMIC DNA]</scope>
    <source>
        <strain evidence="4">cv. PBC81</strain>
    </source>
</reference>
<dbReference type="GO" id="GO:0015930">
    <property type="term" value="F:glutamate synthase activity"/>
    <property type="evidence" value="ECO:0007669"/>
    <property type="project" value="InterPro"/>
</dbReference>
<reference evidence="3 4" key="1">
    <citation type="journal article" date="2017" name="Genome Biol.">
        <title>New reference genome sequences of hot pepper reveal the massive evolution of plant disease-resistance genes by retroduplication.</title>
        <authorList>
            <person name="Kim S."/>
            <person name="Park J."/>
            <person name="Yeom S.I."/>
            <person name="Kim Y.M."/>
            <person name="Seo E."/>
            <person name="Kim K.T."/>
            <person name="Kim M.S."/>
            <person name="Lee J.M."/>
            <person name="Cheong K."/>
            <person name="Shin H.S."/>
            <person name="Kim S.B."/>
            <person name="Han K."/>
            <person name="Lee J."/>
            <person name="Park M."/>
            <person name="Lee H.A."/>
            <person name="Lee H.Y."/>
            <person name="Lee Y."/>
            <person name="Oh S."/>
            <person name="Lee J.H."/>
            <person name="Choi E."/>
            <person name="Choi E."/>
            <person name="Lee S.E."/>
            <person name="Jeon J."/>
            <person name="Kim H."/>
            <person name="Choi G."/>
            <person name="Song H."/>
            <person name="Lee J."/>
            <person name="Lee S.C."/>
            <person name="Kwon J.K."/>
            <person name="Lee H.Y."/>
            <person name="Koo N."/>
            <person name="Hong Y."/>
            <person name="Kim R.W."/>
            <person name="Kang W.H."/>
            <person name="Huh J.H."/>
            <person name="Kang B.C."/>
            <person name="Yang T.J."/>
            <person name="Lee Y.H."/>
            <person name="Bennetzen J.L."/>
            <person name="Choi D."/>
        </authorList>
    </citation>
    <scope>NUCLEOTIDE SEQUENCE [LARGE SCALE GENOMIC DNA]</scope>
    <source>
        <strain evidence="4">cv. PBC81</strain>
    </source>
</reference>
<proteinExistence type="inferred from homology"/>
<dbReference type="AlphaFoldDB" id="A0A2G2X6B0"/>
<feature type="domain" description="Glutamate synthase" evidence="2">
    <location>
        <begin position="23"/>
        <end position="61"/>
    </location>
</feature>
<dbReference type="InterPro" id="IPR013785">
    <property type="entry name" value="Aldolase_TIM"/>
</dbReference>
<dbReference type="InterPro" id="IPR002932">
    <property type="entry name" value="Glu_synthdom"/>
</dbReference>
<keyword evidence="4" id="KW-1185">Reference proteome</keyword>
<comment type="similarity">
    <text evidence="1">Belongs to the glutamate synthase family.</text>
</comment>
<comment type="caution">
    <text evidence="3">The sequence shown here is derived from an EMBL/GenBank/DDBJ whole genome shotgun (WGS) entry which is preliminary data.</text>
</comment>
<evidence type="ECO:0000256" key="1">
    <source>
        <dbReference type="ARBA" id="ARBA00009716"/>
    </source>
</evidence>
<evidence type="ECO:0000313" key="4">
    <source>
        <dbReference type="Proteomes" id="UP000224567"/>
    </source>
</evidence>
<dbReference type="EMBL" id="MLFT02000003">
    <property type="protein sequence ID" value="PHT52949.1"/>
    <property type="molecule type" value="Genomic_DNA"/>
</dbReference>
<evidence type="ECO:0000259" key="2">
    <source>
        <dbReference type="Pfam" id="PF01645"/>
    </source>
</evidence>
<sequence length="69" mass="7588">MIAVVMIELCIELPKYLECYENQVTNANFEARVNVKLVSEIGVEVISSVVVKGQADHVLISVIMEGLVP</sequence>
<evidence type="ECO:0000313" key="3">
    <source>
        <dbReference type="EMBL" id="PHT52949.1"/>
    </source>
</evidence>
<gene>
    <name evidence="3" type="ORF">CQW23_07411</name>
</gene>
<dbReference type="GO" id="GO:0006537">
    <property type="term" value="P:glutamate biosynthetic process"/>
    <property type="evidence" value="ECO:0007669"/>
    <property type="project" value="InterPro"/>
</dbReference>
<dbReference type="Proteomes" id="UP000224567">
    <property type="component" value="Unassembled WGS sequence"/>
</dbReference>
<dbReference type="Gene3D" id="3.20.20.70">
    <property type="entry name" value="Aldolase class I"/>
    <property type="match status" value="1"/>
</dbReference>
<organism evidence="3 4">
    <name type="scientific">Capsicum baccatum</name>
    <name type="common">Peruvian pepper</name>
    <dbReference type="NCBI Taxonomy" id="33114"/>
    <lineage>
        <taxon>Eukaryota</taxon>
        <taxon>Viridiplantae</taxon>
        <taxon>Streptophyta</taxon>
        <taxon>Embryophyta</taxon>
        <taxon>Tracheophyta</taxon>
        <taxon>Spermatophyta</taxon>
        <taxon>Magnoliopsida</taxon>
        <taxon>eudicotyledons</taxon>
        <taxon>Gunneridae</taxon>
        <taxon>Pentapetalae</taxon>
        <taxon>asterids</taxon>
        <taxon>lamiids</taxon>
        <taxon>Solanales</taxon>
        <taxon>Solanaceae</taxon>
        <taxon>Solanoideae</taxon>
        <taxon>Capsiceae</taxon>
        <taxon>Capsicum</taxon>
    </lineage>
</organism>
<protein>
    <recommendedName>
        <fullName evidence="2">Glutamate synthase domain-containing protein</fullName>
    </recommendedName>
</protein>
<accession>A0A2G2X6B0</accession>
<dbReference type="STRING" id="33114.A0A2G2X6B0"/>